<dbReference type="Pfam" id="PF13622">
    <property type="entry name" value="4HBT_3"/>
    <property type="match status" value="1"/>
</dbReference>
<evidence type="ECO:0000259" key="3">
    <source>
        <dbReference type="Pfam" id="PF20789"/>
    </source>
</evidence>
<accession>A0A381QK61</accession>
<dbReference type="AlphaFoldDB" id="A0A381QK61"/>
<evidence type="ECO:0000259" key="2">
    <source>
        <dbReference type="Pfam" id="PF13622"/>
    </source>
</evidence>
<evidence type="ECO:0000256" key="1">
    <source>
        <dbReference type="SAM" id="MobiDB-lite"/>
    </source>
</evidence>
<dbReference type="SUPFAM" id="SSF54637">
    <property type="entry name" value="Thioesterase/thiol ester dehydrase-isomerase"/>
    <property type="match status" value="2"/>
</dbReference>
<evidence type="ECO:0000313" key="4">
    <source>
        <dbReference type="EMBL" id="SUZ79278.1"/>
    </source>
</evidence>
<evidence type="ECO:0008006" key="5">
    <source>
        <dbReference type="Google" id="ProtNLM"/>
    </source>
</evidence>
<dbReference type="CDD" id="cd03440">
    <property type="entry name" value="hot_dog"/>
    <property type="match status" value="1"/>
</dbReference>
<gene>
    <name evidence="4" type="ORF">METZ01_LOCUS32132</name>
</gene>
<dbReference type="InterPro" id="IPR042171">
    <property type="entry name" value="Acyl-CoA_hotdog"/>
</dbReference>
<feature type="compositionally biased region" description="Pro residues" evidence="1">
    <location>
        <begin position="122"/>
        <end position="134"/>
    </location>
</feature>
<sequence>VVRRSYLSEELRRGGRPRSWFLPITEDECSGAGRLFGGTGLGAAVRALEADAGRPLVWATGQFISHAEPGETLIVEVDLMAEGRATTQARARGHVDGRDVIAVFATLGRRDVHRSGVWVSPPDAPAPPDCPPFPSRSATRSVSANLERRLVRGRTEDQDPAMDDGRVAMWVRVPDHLVVDPAFLAVLGDYVPWGGRDAVGGGLGGGQSLDNTLRVVDPVDTEWIMVDVRIGSLVHGYAHGTVHLWSEDGHLLATASQTCQFRNPRRMDGR</sequence>
<name>A0A381QK61_9ZZZZ</name>
<feature type="region of interest" description="Disordered" evidence="1">
    <location>
        <begin position="118"/>
        <end position="139"/>
    </location>
</feature>
<feature type="domain" description="Acyl-CoA thioesterase-like C-terminal" evidence="3">
    <location>
        <begin position="127"/>
        <end position="259"/>
    </location>
</feature>
<dbReference type="Gene3D" id="2.40.160.210">
    <property type="entry name" value="Acyl-CoA thioesterase, double hotdog domain"/>
    <property type="match status" value="1"/>
</dbReference>
<feature type="non-terminal residue" evidence="4">
    <location>
        <position position="1"/>
    </location>
</feature>
<proteinExistence type="predicted"/>
<dbReference type="InterPro" id="IPR049449">
    <property type="entry name" value="TesB_ACOT8-like_N"/>
</dbReference>
<reference evidence="4" key="1">
    <citation type="submission" date="2018-05" db="EMBL/GenBank/DDBJ databases">
        <authorList>
            <person name="Lanie J.A."/>
            <person name="Ng W.-L."/>
            <person name="Kazmierczak K.M."/>
            <person name="Andrzejewski T.M."/>
            <person name="Davidsen T.M."/>
            <person name="Wayne K.J."/>
            <person name="Tettelin H."/>
            <person name="Glass J.I."/>
            <person name="Rusch D."/>
            <person name="Podicherti R."/>
            <person name="Tsui H.-C.T."/>
            <person name="Winkler M.E."/>
        </authorList>
    </citation>
    <scope>NUCLEOTIDE SEQUENCE</scope>
</reference>
<dbReference type="EMBL" id="UINC01001381">
    <property type="protein sequence ID" value="SUZ79278.1"/>
    <property type="molecule type" value="Genomic_DNA"/>
</dbReference>
<feature type="domain" description="Acyl-CoA thioesterase-like N-terminal HotDog" evidence="2">
    <location>
        <begin position="32"/>
        <end position="107"/>
    </location>
</feature>
<dbReference type="Pfam" id="PF20789">
    <property type="entry name" value="4HBT_3C"/>
    <property type="match status" value="1"/>
</dbReference>
<dbReference type="InterPro" id="IPR049450">
    <property type="entry name" value="ACOT8-like_C"/>
</dbReference>
<dbReference type="CDD" id="cd00556">
    <property type="entry name" value="Thioesterase_II"/>
    <property type="match status" value="1"/>
</dbReference>
<protein>
    <recommendedName>
        <fullName evidence="5">Acyl-CoA thioesterase</fullName>
    </recommendedName>
</protein>
<dbReference type="InterPro" id="IPR029069">
    <property type="entry name" value="HotDog_dom_sf"/>
</dbReference>
<organism evidence="4">
    <name type="scientific">marine metagenome</name>
    <dbReference type="NCBI Taxonomy" id="408172"/>
    <lineage>
        <taxon>unclassified sequences</taxon>
        <taxon>metagenomes</taxon>
        <taxon>ecological metagenomes</taxon>
    </lineage>
</organism>